<reference evidence="1 2" key="1">
    <citation type="submission" date="2016-10" db="EMBL/GenBank/DDBJ databases">
        <authorList>
            <person name="de Groot N.N."/>
        </authorList>
    </citation>
    <scope>NUCLEOTIDE SEQUENCE [LARGE SCALE GENOMIC DNA]</scope>
    <source>
        <strain evidence="1 2">CPCC 202699</strain>
    </source>
</reference>
<dbReference type="AlphaFoldDB" id="A0A1H3QAK6"/>
<name>A0A1H3QAK6_9PSEU</name>
<dbReference type="EMBL" id="FNON01000009">
    <property type="protein sequence ID" value="SDZ09729.1"/>
    <property type="molecule type" value="Genomic_DNA"/>
</dbReference>
<proteinExistence type="predicted"/>
<accession>A0A1H3QAK6</accession>
<sequence length="31" mass="3330">MKGAFIAYSGMKGAFIQARVYEGSPHTGRVV</sequence>
<organism evidence="1 2">
    <name type="scientific">Amycolatopsis xylanica</name>
    <dbReference type="NCBI Taxonomy" id="589385"/>
    <lineage>
        <taxon>Bacteria</taxon>
        <taxon>Bacillati</taxon>
        <taxon>Actinomycetota</taxon>
        <taxon>Actinomycetes</taxon>
        <taxon>Pseudonocardiales</taxon>
        <taxon>Pseudonocardiaceae</taxon>
        <taxon>Amycolatopsis</taxon>
    </lineage>
</organism>
<evidence type="ECO:0000313" key="1">
    <source>
        <dbReference type="EMBL" id="SDZ09729.1"/>
    </source>
</evidence>
<gene>
    <name evidence="1" type="ORF">SAMN05421504_109178</name>
</gene>
<dbReference type="Proteomes" id="UP000199515">
    <property type="component" value="Unassembled WGS sequence"/>
</dbReference>
<keyword evidence="2" id="KW-1185">Reference proteome</keyword>
<evidence type="ECO:0000313" key="2">
    <source>
        <dbReference type="Proteomes" id="UP000199515"/>
    </source>
</evidence>
<protein>
    <submittedName>
        <fullName evidence="1">Uncharacterized protein</fullName>
    </submittedName>
</protein>